<dbReference type="GO" id="GO:0000408">
    <property type="term" value="C:EKC/KEOPS complex"/>
    <property type="evidence" value="ECO:0007669"/>
    <property type="project" value="TreeGrafter"/>
</dbReference>
<comment type="similarity">
    <text evidence="3">Belongs to the CTAG/PCC1 family.</text>
</comment>
<dbReference type="AlphaFoldDB" id="A0A9P7W4P5"/>
<dbReference type="OrthoDB" id="10025739at2759"/>
<sequence length="101" mass="11421">MTSFATEHWHIISVQIPFASHQHAVIAKEAIEVDPELQPQAVKRTLSVEGSILTAHFETLTVRLARLTINSFLENVDLVVRTLEHFGEDAEKRLVQSSRHP</sequence>
<dbReference type="GO" id="GO:0070525">
    <property type="term" value="P:tRNA threonylcarbamoyladenosine metabolic process"/>
    <property type="evidence" value="ECO:0007669"/>
    <property type="project" value="TreeGrafter"/>
</dbReference>
<dbReference type="RefSeq" id="XP_043044756.1">
    <property type="nucleotide sequence ID" value="XM_043180818.1"/>
</dbReference>
<proteinExistence type="inferred from homology"/>
<keyword evidence="5" id="KW-0819">tRNA processing</keyword>
<dbReference type="Gene3D" id="3.30.310.50">
    <property type="entry name" value="Alpha-D-phosphohexomutase, C-terminal domain"/>
    <property type="match status" value="1"/>
</dbReference>
<gene>
    <name evidence="7" type="ORF">BT62DRAFT_409956</name>
</gene>
<dbReference type="GeneID" id="66103114"/>
<keyword evidence="4" id="KW-0963">Cytoplasm</keyword>
<accession>A0A9P7W4P5</accession>
<dbReference type="Proteomes" id="UP000812287">
    <property type="component" value="Unassembled WGS sequence"/>
</dbReference>
<dbReference type="GO" id="GO:0005737">
    <property type="term" value="C:cytoplasm"/>
    <property type="evidence" value="ECO:0007669"/>
    <property type="project" value="UniProtKB-SubCell"/>
</dbReference>
<evidence type="ECO:0000256" key="1">
    <source>
        <dbReference type="ARBA" id="ARBA00004123"/>
    </source>
</evidence>
<evidence type="ECO:0000256" key="5">
    <source>
        <dbReference type="ARBA" id="ARBA00022694"/>
    </source>
</evidence>
<dbReference type="Pfam" id="PF09341">
    <property type="entry name" value="Pcc1"/>
    <property type="match status" value="1"/>
</dbReference>
<evidence type="ECO:0000313" key="8">
    <source>
        <dbReference type="Proteomes" id="UP000812287"/>
    </source>
</evidence>
<dbReference type="GO" id="GO:0005634">
    <property type="term" value="C:nucleus"/>
    <property type="evidence" value="ECO:0007669"/>
    <property type="project" value="UniProtKB-SubCell"/>
</dbReference>
<evidence type="ECO:0000313" key="7">
    <source>
        <dbReference type="EMBL" id="KAG7451256.1"/>
    </source>
</evidence>
<organism evidence="7 8">
    <name type="scientific">Guyanagaster necrorhizus</name>
    <dbReference type="NCBI Taxonomy" id="856835"/>
    <lineage>
        <taxon>Eukaryota</taxon>
        <taxon>Fungi</taxon>
        <taxon>Dikarya</taxon>
        <taxon>Basidiomycota</taxon>
        <taxon>Agaricomycotina</taxon>
        <taxon>Agaricomycetes</taxon>
        <taxon>Agaricomycetidae</taxon>
        <taxon>Agaricales</taxon>
        <taxon>Marasmiineae</taxon>
        <taxon>Physalacriaceae</taxon>
        <taxon>Guyanagaster</taxon>
    </lineage>
</organism>
<comment type="caution">
    <text evidence="7">The sequence shown here is derived from an EMBL/GenBank/DDBJ whole genome shotgun (WGS) entry which is preliminary data.</text>
</comment>
<evidence type="ECO:0000256" key="3">
    <source>
        <dbReference type="ARBA" id="ARBA00007073"/>
    </source>
</evidence>
<dbReference type="EMBL" id="MU250525">
    <property type="protein sequence ID" value="KAG7451256.1"/>
    <property type="molecule type" value="Genomic_DNA"/>
</dbReference>
<reference evidence="7" key="1">
    <citation type="submission" date="2020-11" db="EMBL/GenBank/DDBJ databases">
        <title>Adaptations for nitrogen fixation in a non-lichenized fungal sporocarp promotes dispersal by wood-feeding termites.</title>
        <authorList>
            <consortium name="DOE Joint Genome Institute"/>
            <person name="Koch R.A."/>
            <person name="Yoon G."/>
            <person name="Arayal U."/>
            <person name="Lail K."/>
            <person name="Amirebrahimi M."/>
            <person name="Labutti K."/>
            <person name="Lipzen A."/>
            <person name="Riley R."/>
            <person name="Barry K."/>
            <person name="Henrissat B."/>
            <person name="Grigoriev I.V."/>
            <person name="Herr J.R."/>
            <person name="Aime M.C."/>
        </authorList>
    </citation>
    <scope>NUCLEOTIDE SEQUENCE</scope>
    <source>
        <strain evidence="7">MCA 3950</strain>
    </source>
</reference>
<dbReference type="InterPro" id="IPR015419">
    <property type="entry name" value="CTAG/Pcc1"/>
</dbReference>
<protein>
    <submittedName>
        <fullName evidence="7">Pcc1-domain-containing protein</fullName>
    </submittedName>
</protein>
<dbReference type="PANTHER" id="PTHR31283">
    <property type="entry name" value="EKC/KEOPS COMPLEX SUBUNIT PCC1 FAMILY MEMBER"/>
    <property type="match status" value="1"/>
</dbReference>
<evidence type="ECO:0000256" key="4">
    <source>
        <dbReference type="ARBA" id="ARBA00022490"/>
    </source>
</evidence>
<evidence type="ECO:0000256" key="6">
    <source>
        <dbReference type="ARBA" id="ARBA00023242"/>
    </source>
</evidence>
<name>A0A9P7W4P5_9AGAR</name>
<keyword evidence="8" id="KW-1185">Reference proteome</keyword>
<dbReference type="PANTHER" id="PTHR31283:SF5">
    <property type="entry name" value="EKC_KEOPS COMPLEX SUBUNIT LAGE3"/>
    <property type="match status" value="1"/>
</dbReference>
<dbReference type="GO" id="GO:0008033">
    <property type="term" value="P:tRNA processing"/>
    <property type="evidence" value="ECO:0007669"/>
    <property type="project" value="UniProtKB-KW"/>
</dbReference>
<keyword evidence="6" id="KW-0539">Nucleus</keyword>
<comment type="subcellular location">
    <subcellularLocation>
        <location evidence="2">Cytoplasm</location>
    </subcellularLocation>
    <subcellularLocation>
        <location evidence="1">Nucleus</location>
    </subcellularLocation>
</comment>
<evidence type="ECO:0000256" key="2">
    <source>
        <dbReference type="ARBA" id="ARBA00004496"/>
    </source>
</evidence>
<dbReference type="FunFam" id="3.30.310.50:FF:000005">
    <property type="entry name" value="L antigen family member 3"/>
    <property type="match status" value="1"/>
</dbReference>